<dbReference type="EnsemblMetazoa" id="Aqu2.1.12515_001">
    <property type="protein sequence ID" value="Aqu2.1.12515_001"/>
    <property type="gene ID" value="Aqu2.1.12515"/>
</dbReference>
<dbReference type="AlphaFoldDB" id="A0A1X7TD63"/>
<accession>A0A1X7TD63</accession>
<evidence type="ECO:0000313" key="1">
    <source>
        <dbReference type="EnsemblMetazoa" id="Aqu2.1.12515_001"/>
    </source>
</evidence>
<reference evidence="1" key="1">
    <citation type="submission" date="2017-05" db="UniProtKB">
        <authorList>
            <consortium name="EnsemblMetazoa"/>
        </authorList>
    </citation>
    <scope>IDENTIFICATION</scope>
</reference>
<organism evidence="1">
    <name type="scientific">Amphimedon queenslandica</name>
    <name type="common">Sponge</name>
    <dbReference type="NCBI Taxonomy" id="400682"/>
    <lineage>
        <taxon>Eukaryota</taxon>
        <taxon>Metazoa</taxon>
        <taxon>Porifera</taxon>
        <taxon>Demospongiae</taxon>
        <taxon>Heteroscleromorpha</taxon>
        <taxon>Haplosclerida</taxon>
        <taxon>Niphatidae</taxon>
        <taxon>Amphimedon</taxon>
    </lineage>
</organism>
<proteinExistence type="predicted"/>
<sequence length="57" mass="6435">MPKHGKIDCFDQTETNWTSYVEQLEYYFAANDIPADNQKSTFLAVCGSTTLELAQSL</sequence>
<name>A0A1X7TD63_AMPQE</name>
<protein>
    <submittedName>
        <fullName evidence="1">Uncharacterized protein</fullName>
    </submittedName>
</protein>
<dbReference type="InParanoid" id="A0A1X7TD63"/>